<reference evidence="2" key="1">
    <citation type="journal article" date="2022" name="IScience">
        <title>Evolution of zygomycete secretomes and the origins of terrestrial fungal ecologies.</title>
        <authorList>
            <person name="Chang Y."/>
            <person name="Wang Y."/>
            <person name="Mondo S."/>
            <person name="Ahrendt S."/>
            <person name="Andreopoulos W."/>
            <person name="Barry K."/>
            <person name="Beard J."/>
            <person name="Benny G.L."/>
            <person name="Blankenship S."/>
            <person name="Bonito G."/>
            <person name="Cuomo C."/>
            <person name="Desiro A."/>
            <person name="Gervers K.A."/>
            <person name="Hundley H."/>
            <person name="Kuo A."/>
            <person name="LaButti K."/>
            <person name="Lang B.F."/>
            <person name="Lipzen A."/>
            <person name="O'Donnell K."/>
            <person name="Pangilinan J."/>
            <person name="Reynolds N."/>
            <person name="Sandor L."/>
            <person name="Smith M.E."/>
            <person name="Tsang A."/>
            <person name="Grigoriev I.V."/>
            <person name="Stajich J.E."/>
            <person name="Spatafora J.W."/>
        </authorList>
    </citation>
    <scope>NUCLEOTIDE SEQUENCE</scope>
    <source>
        <strain evidence="2">RSA 2281</strain>
    </source>
</reference>
<dbReference type="AlphaFoldDB" id="A0AAD5KHY2"/>
<keyword evidence="3" id="KW-1185">Reference proteome</keyword>
<sequence>MKIFVLGGMLRVLYGEQVACKDNRNILSIVVGVLYFDHLVVKVIASAMIGIGYNLFLLNDKARSLNALFLYS</sequence>
<reference evidence="2" key="2">
    <citation type="submission" date="2023-02" db="EMBL/GenBank/DDBJ databases">
        <authorList>
            <consortium name="DOE Joint Genome Institute"/>
            <person name="Mondo S.J."/>
            <person name="Chang Y."/>
            <person name="Wang Y."/>
            <person name="Ahrendt S."/>
            <person name="Andreopoulos W."/>
            <person name="Barry K."/>
            <person name="Beard J."/>
            <person name="Benny G.L."/>
            <person name="Blankenship S."/>
            <person name="Bonito G."/>
            <person name="Cuomo C."/>
            <person name="Desiro A."/>
            <person name="Gervers K.A."/>
            <person name="Hundley H."/>
            <person name="Kuo A."/>
            <person name="LaButti K."/>
            <person name="Lang B.F."/>
            <person name="Lipzen A."/>
            <person name="O'Donnell K."/>
            <person name="Pangilinan J."/>
            <person name="Reynolds N."/>
            <person name="Sandor L."/>
            <person name="Smith M.W."/>
            <person name="Tsang A."/>
            <person name="Grigoriev I.V."/>
            <person name="Stajich J.E."/>
            <person name="Spatafora J.W."/>
        </authorList>
    </citation>
    <scope>NUCLEOTIDE SEQUENCE</scope>
    <source>
        <strain evidence="2">RSA 2281</strain>
    </source>
</reference>
<organism evidence="2 3">
    <name type="scientific">Phascolomyces articulosus</name>
    <dbReference type="NCBI Taxonomy" id="60185"/>
    <lineage>
        <taxon>Eukaryota</taxon>
        <taxon>Fungi</taxon>
        <taxon>Fungi incertae sedis</taxon>
        <taxon>Mucoromycota</taxon>
        <taxon>Mucoromycotina</taxon>
        <taxon>Mucoromycetes</taxon>
        <taxon>Mucorales</taxon>
        <taxon>Lichtheimiaceae</taxon>
        <taxon>Phascolomyces</taxon>
    </lineage>
</organism>
<keyword evidence="1" id="KW-0812">Transmembrane</keyword>
<evidence type="ECO:0000313" key="3">
    <source>
        <dbReference type="Proteomes" id="UP001209540"/>
    </source>
</evidence>
<name>A0AAD5KHY2_9FUNG</name>
<accession>A0AAD5KHY2</accession>
<evidence type="ECO:0000256" key="1">
    <source>
        <dbReference type="SAM" id="Phobius"/>
    </source>
</evidence>
<dbReference type="EMBL" id="JAIXMP010000006">
    <property type="protein sequence ID" value="KAI9271638.1"/>
    <property type="molecule type" value="Genomic_DNA"/>
</dbReference>
<proteinExistence type="predicted"/>
<comment type="caution">
    <text evidence="2">The sequence shown here is derived from an EMBL/GenBank/DDBJ whole genome shotgun (WGS) entry which is preliminary data.</text>
</comment>
<feature type="transmembrane region" description="Helical" evidence="1">
    <location>
        <begin position="39"/>
        <end position="58"/>
    </location>
</feature>
<gene>
    <name evidence="2" type="ORF">BDA99DRAFT_500566</name>
</gene>
<evidence type="ECO:0000313" key="2">
    <source>
        <dbReference type="EMBL" id="KAI9271638.1"/>
    </source>
</evidence>
<protein>
    <submittedName>
        <fullName evidence="2">Uncharacterized protein</fullName>
    </submittedName>
</protein>
<keyword evidence="1" id="KW-0472">Membrane</keyword>
<keyword evidence="1" id="KW-1133">Transmembrane helix</keyword>
<dbReference type="Proteomes" id="UP001209540">
    <property type="component" value="Unassembled WGS sequence"/>
</dbReference>